<feature type="transmembrane region" description="Helical" evidence="2">
    <location>
        <begin position="89"/>
        <end position="110"/>
    </location>
</feature>
<feature type="transmembrane region" description="Helical" evidence="2">
    <location>
        <begin position="609"/>
        <end position="627"/>
    </location>
</feature>
<feature type="compositionally biased region" description="Low complexity" evidence="1">
    <location>
        <begin position="198"/>
        <end position="209"/>
    </location>
</feature>
<dbReference type="Pfam" id="PF02705">
    <property type="entry name" value="K_trans"/>
    <property type="match status" value="1"/>
</dbReference>
<evidence type="ECO:0000313" key="4">
    <source>
        <dbReference type="EMBL" id="SGZ40681.1"/>
    </source>
</evidence>
<feature type="transmembrane region" description="Helical" evidence="2">
    <location>
        <begin position="426"/>
        <end position="446"/>
    </location>
</feature>
<dbReference type="InterPro" id="IPR053951">
    <property type="entry name" value="K_trans_N"/>
</dbReference>
<feature type="transmembrane region" description="Helical" evidence="2">
    <location>
        <begin position="524"/>
        <end position="544"/>
    </location>
</feature>
<evidence type="ECO:0000259" key="3">
    <source>
        <dbReference type="Pfam" id="PF02705"/>
    </source>
</evidence>
<dbReference type="EMBL" id="FQNF01000060">
    <property type="protein sequence ID" value="SGZ40681.1"/>
    <property type="molecule type" value="Genomic_DNA"/>
</dbReference>
<keyword evidence="5" id="KW-1185">Reference proteome</keyword>
<dbReference type="AlphaFoldDB" id="A0A1L0CQD6"/>
<sequence length="695" mass="77793">MPELTFIEKTVSQATVESEAISLTSNDQSDDMSSTNILPHLLNSYTVKDTDIVLKNLHNKKPSSSNSSIVSESNSNQSKRLPILEKKNLVLAFGSLGVIYGDIGTSPLYVYSTIFADFEPSDKDIIGAMSCIFWLFTIVVIIKYAFIVLTLGPFKREGGQIALYVKLIRYLRINKYKRVNGITEDDYDEVESDDDDSLYSSSLEKNNSSESKDIDHHSSSLNFNSASSVYTTSNHSVQESMSSRFSKKSIHDDGVLDFESASIKSNRFYYKQTFIHRVLSHYLTFSCFLGCSLVFSDGLLTPTTSVLSAIGGITAPVPSLSNYVMPISIVILVFLFAMQKFGSGKVSFVFAPMILIWMLTILIIGIINIIKYDHSVFKSLNPAYAVEFLHKRNVFVLGSVLLSITGCEAMFADVGHFNKISIQMTLVGFVYPCLMICYLGQTAFLLHHRSSEDIQNVFYACIPGGNKSNNGLYWFVFVIATFSTIIASQALILSVFSILKQLIKLKYFPNLKIVQTSKEHKGQIYIPIANWILMVAVCLTTVGFRNSNNVTAAYGTGISMDFCVTTSLIGFCIIYIYNLHFTWAIAMIMVFGSLDLTLVIASMKKIPKGAWFPLIVCTISVSFLYMYNNKIGKKEQKIHEIISNQINSNSEDTIQHNNLSVQDLNIDKDITVDEMLLSWAQQKSKNLHKILTWLI</sequence>
<dbReference type="Proteomes" id="UP000183365">
    <property type="component" value="Unassembled WGS sequence"/>
</dbReference>
<keyword evidence="2" id="KW-0472">Membrane</keyword>
<feature type="transmembrane region" description="Helical" evidence="2">
    <location>
        <begin position="279"/>
        <end position="300"/>
    </location>
</feature>
<accession>A0A1L0CQD6</accession>
<feature type="transmembrane region" description="Helical" evidence="2">
    <location>
        <begin position="349"/>
        <end position="370"/>
    </location>
</feature>
<gene>
    <name evidence="4" type="ORF">HGUI_02881</name>
</gene>
<dbReference type="GO" id="GO:0016020">
    <property type="term" value="C:membrane"/>
    <property type="evidence" value="ECO:0007669"/>
    <property type="project" value="InterPro"/>
</dbReference>
<keyword evidence="2" id="KW-1133">Transmembrane helix</keyword>
<keyword evidence="2" id="KW-0812">Transmembrane</keyword>
<dbReference type="OrthoDB" id="504708at2759"/>
<reference evidence="5" key="1">
    <citation type="submission" date="2016-11" db="EMBL/GenBank/DDBJ databases">
        <authorList>
            <person name="Guldener U."/>
        </authorList>
    </citation>
    <scope>NUCLEOTIDE SEQUENCE [LARGE SCALE GENOMIC DNA]</scope>
</reference>
<feature type="domain" description="K+ potassium transporter integral membrane" evidence="3">
    <location>
        <begin position="91"/>
        <end position="639"/>
    </location>
</feature>
<feature type="transmembrane region" description="Helical" evidence="2">
    <location>
        <begin position="584"/>
        <end position="603"/>
    </location>
</feature>
<feature type="region of interest" description="Disordered" evidence="1">
    <location>
        <begin position="188"/>
        <end position="218"/>
    </location>
</feature>
<feature type="transmembrane region" description="Helical" evidence="2">
    <location>
        <begin position="394"/>
        <end position="414"/>
    </location>
</feature>
<organism evidence="4 5">
    <name type="scientific">Hanseniaspora guilliermondii</name>
    <dbReference type="NCBI Taxonomy" id="56406"/>
    <lineage>
        <taxon>Eukaryota</taxon>
        <taxon>Fungi</taxon>
        <taxon>Dikarya</taxon>
        <taxon>Ascomycota</taxon>
        <taxon>Saccharomycotina</taxon>
        <taxon>Saccharomycetes</taxon>
        <taxon>Saccharomycodales</taxon>
        <taxon>Saccharomycodaceae</taxon>
        <taxon>Hanseniaspora</taxon>
    </lineage>
</organism>
<feature type="transmembrane region" description="Helical" evidence="2">
    <location>
        <begin position="320"/>
        <end position="337"/>
    </location>
</feature>
<evidence type="ECO:0000256" key="1">
    <source>
        <dbReference type="SAM" id="MobiDB-lite"/>
    </source>
</evidence>
<proteinExistence type="predicted"/>
<dbReference type="NCBIfam" id="TIGR00794">
    <property type="entry name" value="kup"/>
    <property type="match status" value="1"/>
</dbReference>
<dbReference type="PANTHER" id="PTHR30540">
    <property type="entry name" value="OSMOTIC STRESS POTASSIUM TRANSPORTER"/>
    <property type="match status" value="1"/>
</dbReference>
<feature type="compositionally biased region" description="Acidic residues" evidence="1">
    <location>
        <begin position="188"/>
        <end position="197"/>
    </location>
</feature>
<dbReference type="VEuPathDB" id="FungiDB:HGUI_02881"/>
<dbReference type="PANTHER" id="PTHR30540:SF83">
    <property type="entry name" value="K+ POTASSIUM TRANSPORTER"/>
    <property type="match status" value="1"/>
</dbReference>
<evidence type="ECO:0000313" key="5">
    <source>
        <dbReference type="Proteomes" id="UP000183365"/>
    </source>
</evidence>
<dbReference type="GO" id="GO:0015079">
    <property type="term" value="F:potassium ion transmembrane transporter activity"/>
    <property type="evidence" value="ECO:0007669"/>
    <property type="project" value="InterPro"/>
</dbReference>
<protein>
    <recommendedName>
        <fullName evidence="3">K+ potassium transporter integral membrane domain-containing protein</fullName>
    </recommendedName>
</protein>
<dbReference type="InterPro" id="IPR003855">
    <property type="entry name" value="K+_transporter"/>
</dbReference>
<feature type="transmembrane region" description="Helical" evidence="2">
    <location>
        <begin position="472"/>
        <end position="503"/>
    </location>
</feature>
<evidence type="ECO:0000256" key="2">
    <source>
        <dbReference type="SAM" id="Phobius"/>
    </source>
</evidence>
<feature type="transmembrane region" description="Helical" evidence="2">
    <location>
        <begin position="125"/>
        <end position="146"/>
    </location>
</feature>
<feature type="transmembrane region" description="Helical" evidence="2">
    <location>
        <begin position="556"/>
        <end position="577"/>
    </location>
</feature>
<name>A0A1L0CQD6_9ASCO</name>